<keyword evidence="3" id="KW-1185">Reference proteome</keyword>
<comment type="caution">
    <text evidence="2">The sequence shown here is derived from an EMBL/GenBank/DDBJ whole genome shotgun (WGS) entry which is preliminary data.</text>
</comment>
<proteinExistence type="predicted"/>
<dbReference type="AlphaFoldDB" id="X6M441"/>
<keyword evidence="1" id="KW-0812">Transmembrane</keyword>
<reference evidence="2 3" key="1">
    <citation type="journal article" date="2013" name="Curr. Biol.">
        <title>The Genome of the Foraminiferan Reticulomyxa filosa.</title>
        <authorList>
            <person name="Glockner G."/>
            <person name="Hulsmann N."/>
            <person name="Schleicher M."/>
            <person name="Noegel A.A."/>
            <person name="Eichinger L."/>
            <person name="Gallinger C."/>
            <person name="Pawlowski J."/>
            <person name="Sierra R."/>
            <person name="Euteneuer U."/>
            <person name="Pillet L."/>
            <person name="Moustafa A."/>
            <person name="Platzer M."/>
            <person name="Groth M."/>
            <person name="Szafranski K."/>
            <person name="Schliwa M."/>
        </authorList>
    </citation>
    <scope>NUCLEOTIDE SEQUENCE [LARGE SCALE GENOMIC DNA]</scope>
</reference>
<protein>
    <submittedName>
        <fullName evidence="2">Uncharacterized protein</fullName>
    </submittedName>
</protein>
<gene>
    <name evidence="2" type="ORF">RFI_29147</name>
</gene>
<keyword evidence="1" id="KW-0472">Membrane</keyword>
<keyword evidence="1" id="KW-1133">Transmembrane helix</keyword>
<accession>X6M441</accession>
<name>X6M441_RETFI</name>
<dbReference type="EMBL" id="ASPP01025234">
    <property type="protein sequence ID" value="ETO08242.1"/>
    <property type="molecule type" value="Genomic_DNA"/>
</dbReference>
<feature type="transmembrane region" description="Helical" evidence="1">
    <location>
        <begin position="113"/>
        <end position="133"/>
    </location>
</feature>
<evidence type="ECO:0000313" key="2">
    <source>
        <dbReference type="EMBL" id="ETO08242.1"/>
    </source>
</evidence>
<sequence>MSIDCPKSRKQPIICDSVTRYNIADVAKRNVLLCSCQRRIAGMTVPLFDMSLLIFKKNEIYNINNPTEIFSKSFSKTLCYRSSLSNSLAKIKGCYLFFLLHVDSVLFSESYCVSAFSSQFFFFFFVCTIYFTMNNFNKQKKQQGAITQHSFHFKDIVQMFRQFLIKFVDPNQNYNFLNESFAVGSRHVFSLFFWRGSELCALNMSRCFNYAPKGAHCHQLHIPITNYCGAIYKVRSNYDGFQVNTVQHQMGTTAIITISPTITTPPTALHHNHTNHKYSKQIKFIHISVTFDIPFFQLRKQTKKRVRKKFDKNN</sequence>
<evidence type="ECO:0000256" key="1">
    <source>
        <dbReference type="SAM" id="Phobius"/>
    </source>
</evidence>
<organism evidence="2 3">
    <name type="scientific">Reticulomyxa filosa</name>
    <dbReference type="NCBI Taxonomy" id="46433"/>
    <lineage>
        <taxon>Eukaryota</taxon>
        <taxon>Sar</taxon>
        <taxon>Rhizaria</taxon>
        <taxon>Retaria</taxon>
        <taxon>Foraminifera</taxon>
        <taxon>Monothalamids</taxon>
        <taxon>Reticulomyxidae</taxon>
        <taxon>Reticulomyxa</taxon>
    </lineage>
</organism>
<evidence type="ECO:0000313" key="3">
    <source>
        <dbReference type="Proteomes" id="UP000023152"/>
    </source>
</evidence>
<dbReference type="Proteomes" id="UP000023152">
    <property type="component" value="Unassembled WGS sequence"/>
</dbReference>